<protein>
    <submittedName>
        <fullName evidence="2">Ribonuclease BN</fullName>
    </submittedName>
</protein>
<feature type="domain" description="tRNA intron endonuclease catalytic" evidence="1">
    <location>
        <begin position="33"/>
        <end position="114"/>
    </location>
</feature>
<evidence type="ECO:0000313" key="3">
    <source>
        <dbReference type="Proteomes" id="UP000248044"/>
    </source>
</evidence>
<dbReference type="GeneID" id="36831973"/>
<dbReference type="AlphaFoldDB" id="A0A2U9IEL5"/>
<name>A0A2U9IEL5_9CREN</name>
<dbReference type="Gene3D" id="3.40.1350.10">
    <property type="match status" value="1"/>
</dbReference>
<dbReference type="InterPro" id="IPR036167">
    <property type="entry name" value="tRNA_intron_Endo_cat-like_sf"/>
</dbReference>
<dbReference type="OrthoDB" id="46045at2157"/>
<evidence type="ECO:0000259" key="1">
    <source>
        <dbReference type="Pfam" id="PF01974"/>
    </source>
</evidence>
<proteinExistence type="predicted"/>
<dbReference type="SUPFAM" id="SSF53032">
    <property type="entry name" value="tRNA-intron endonuclease catalytic domain-like"/>
    <property type="match status" value="1"/>
</dbReference>
<dbReference type="GO" id="GO:0000213">
    <property type="term" value="F:tRNA-intron lyase activity"/>
    <property type="evidence" value="ECO:0007669"/>
    <property type="project" value="InterPro"/>
</dbReference>
<gene>
    <name evidence="2" type="ORF">DFR85_07415</name>
</gene>
<dbReference type="GO" id="GO:0003676">
    <property type="term" value="F:nucleic acid binding"/>
    <property type="evidence" value="ECO:0007669"/>
    <property type="project" value="InterPro"/>
</dbReference>
<dbReference type="InterPro" id="IPR011856">
    <property type="entry name" value="tRNA_endonuc-like_dom_sf"/>
</dbReference>
<keyword evidence="3" id="KW-1185">Reference proteome</keyword>
<reference evidence="2 3" key="1">
    <citation type="submission" date="2018-05" db="EMBL/GenBank/DDBJ databases">
        <title>Complete Genome Sequences of Extremely Thermoacidophilic, Metal-Mobilizing Type-Strain Members of the Archaeal Family Sulfolobaceae: Acidianus brierleyi DSM-1651T, Acidianus sulfidivorans DSM-18786T, Metallosphaera hakonensis DSM-7519T, and Metallosphaera prunae DSM-10039T.</title>
        <authorList>
            <person name="Counts J.A."/>
            <person name="Kelly R.M."/>
        </authorList>
    </citation>
    <scope>NUCLEOTIDE SEQUENCE [LARGE SCALE GENOMIC DNA]</scope>
    <source>
        <strain evidence="2 3">DSM 1651</strain>
    </source>
</reference>
<evidence type="ECO:0000313" key="2">
    <source>
        <dbReference type="EMBL" id="AWR94449.1"/>
    </source>
</evidence>
<organism evidence="2 3">
    <name type="scientific">Acidianus brierleyi</name>
    <dbReference type="NCBI Taxonomy" id="41673"/>
    <lineage>
        <taxon>Archaea</taxon>
        <taxon>Thermoproteota</taxon>
        <taxon>Thermoprotei</taxon>
        <taxon>Sulfolobales</taxon>
        <taxon>Sulfolobaceae</taxon>
        <taxon>Acidianus</taxon>
    </lineage>
</organism>
<dbReference type="EMBL" id="CP029289">
    <property type="protein sequence ID" value="AWR94449.1"/>
    <property type="molecule type" value="Genomic_DNA"/>
</dbReference>
<dbReference type="GO" id="GO:0006388">
    <property type="term" value="P:tRNA splicing, via endonucleolytic cleavage and ligation"/>
    <property type="evidence" value="ECO:0007669"/>
    <property type="project" value="InterPro"/>
</dbReference>
<dbReference type="Pfam" id="PF01974">
    <property type="entry name" value="tRNA_int_endo"/>
    <property type="match status" value="1"/>
</dbReference>
<dbReference type="InterPro" id="IPR006677">
    <property type="entry name" value="tRNA_intron_Endonuc_cat-like"/>
</dbReference>
<dbReference type="Proteomes" id="UP000248044">
    <property type="component" value="Chromosome"/>
</dbReference>
<dbReference type="RefSeq" id="WP_110270330.1">
    <property type="nucleotide sequence ID" value="NZ_CP029289.2"/>
</dbReference>
<accession>A0A2U9IEL5</accession>
<sequence length="125" mass="14667">MDIDEIIKKFQIDLDIDEIIDYVKKNYDKDKLIWDKIVVYIDLKNKGKRISLSKSQDFIFIEKKNSNEHGSLVYVLTENQPILVSDLEKIVKLSKSLRVDVYLSIVDKYGDITYYNVDETKLTKG</sequence>
<dbReference type="KEGG" id="abri:DFR85_07415"/>